<comment type="caution">
    <text evidence="1">The sequence shown here is derived from an EMBL/GenBank/DDBJ whole genome shotgun (WGS) entry which is preliminary data.</text>
</comment>
<protein>
    <recommendedName>
        <fullName evidence="3">GNAT family N-acetyltransferase</fullName>
    </recommendedName>
</protein>
<name>A0A3P3T9M5_9BACL</name>
<dbReference type="OrthoDB" id="9800543at2"/>
<evidence type="ECO:0000313" key="2">
    <source>
        <dbReference type="Proteomes" id="UP000267017"/>
    </source>
</evidence>
<reference evidence="1 2" key="1">
    <citation type="submission" date="2018-11" db="EMBL/GenBank/DDBJ databases">
        <title>Genome sequencing of Paenibacillus sp. KCOM 3021 (= ChDC PVNT-B20).</title>
        <authorList>
            <person name="Kook J.-K."/>
            <person name="Park S.-N."/>
            <person name="Lim Y.K."/>
        </authorList>
    </citation>
    <scope>NUCLEOTIDE SEQUENCE [LARGE SCALE GENOMIC DNA]</scope>
    <source>
        <strain evidence="1 2">KCOM 3021</strain>
    </source>
</reference>
<dbReference type="Proteomes" id="UP000267017">
    <property type="component" value="Unassembled WGS sequence"/>
</dbReference>
<proteinExistence type="predicted"/>
<keyword evidence="2" id="KW-1185">Reference proteome</keyword>
<organism evidence="1 2">
    <name type="scientific">Paenibacillus oralis</name>
    <dbReference type="NCBI Taxonomy" id="2490856"/>
    <lineage>
        <taxon>Bacteria</taxon>
        <taxon>Bacillati</taxon>
        <taxon>Bacillota</taxon>
        <taxon>Bacilli</taxon>
        <taxon>Bacillales</taxon>
        <taxon>Paenibacillaceae</taxon>
        <taxon>Paenibacillus</taxon>
    </lineage>
</organism>
<evidence type="ECO:0000313" key="1">
    <source>
        <dbReference type="EMBL" id="RRJ54741.1"/>
    </source>
</evidence>
<accession>A0A3P3T9M5</accession>
<dbReference type="AlphaFoldDB" id="A0A3P3T9M5"/>
<gene>
    <name evidence="1" type="ORF">EHV15_34665</name>
</gene>
<dbReference type="EMBL" id="RRCN01000002">
    <property type="protein sequence ID" value="RRJ54741.1"/>
    <property type="molecule type" value="Genomic_DNA"/>
</dbReference>
<evidence type="ECO:0008006" key="3">
    <source>
        <dbReference type="Google" id="ProtNLM"/>
    </source>
</evidence>
<sequence>MLTFLRRIQGKQQIDVLIDELTPCLIHRQSGEQYKTEYSWLLSSDLKQVNAKSGWLFDWNKEHRSSDREVFKLLVVGSDDIQGLVSLTVDQGFVFVNLVESAPANKGSETKLFSGVGAHLFAIACKISFETGCEGFVAFKSKSSLVSHYEQAIGAQRIGNGLLMEIKPDRAKLLVKQYFQGSE</sequence>